<evidence type="ECO:0000313" key="2">
    <source>
        <dbReference type="EMBL" id="CAB4693929.1"/>
    </source>
</evidence>
<reference evidence="2" key="1">
    <citation type="submission" date="2020-05" db="EMBL/GenBank/DDBJ databases">
        <authorList>
            <person name="Chiriac C."/>
            <person name="Salcher M."/>
            <person name="Ghai R."/>
            <person name="Kavagutti S V."/>
        </authorList>
    </citation>
    <scope>NUCLEOTIDE SEQUENCE</scope>
</reference>
<dbReference type="AlphaFoldDB" id="A0A6J6P4X0"/>
<dbReference type="EMBL" id="CAEZXE010000206">
    <property type="protein sequence ID" value="CAB4693929.1"/>
    <property type="molecule type" value="Genomic_DNA"/>
</dbReference>
<feature type="compositionally biased region" description="Polar residues" evidence="1">
    <location>
        <begin position="166"/>
        <end position="176"/>
    </location>
</feature>
<organism evidence="2">
    <name type="scientific">freshwater metagenome</name>
    <dbReference type="NCBI Taxonomy" id="449393"/>
    <lineage>
        <taxon>unclassified sequences</taxon>
        <taxon>metagenomes</taxon>
        <taxon>ecological metagenomes</taxon>
    </lineage>
</organism>
<accession>A0A6J6P4X0</accession>
<feature type="compositionally biased region" description="Basic and acidic residues" evidence="1">
    <location>
        <begin position="49"/>
        <end position="73"/>
    </location>
</feature>
<gene>
    <name evidence="2" type="ORF">UFOPK2350_01723</name>
</gene>
<feature type="region of interest" description="Disordered" evidence="1">
    <location>
        <begin position="166"/>
        <end position="186"/>
    </location>
</feature>
<proteinExistence type="predicted"/>
<protein>
    <submittedName>
        <fullName evidence="2">Unannotated protein</fullName>
    </submittedName>
</protein>
<sequence>MLVVHDVRVERNTHRNDDAGDTRERQCQAVVRTKPRNDRPKQRAFNTQLHDRKETKDPVEGHHVGGHEQDSDKTSNQTGMQRVASESRGNNLRLLLFELHWQGAVLQRGRKILRRPFRKRSRDLDLVGLETLAVDAWSRKHTTVEHDGQLTRGAGRTLREALTSNGVESTNTVSTTLEDRSDDPLA</sequence>
<feature type="compositionally biased region" description="Basic and acidic residues" evidence="1">
    <location>
        <begin position="1"/>
        <end position="26"/>
    </location>
</feature>
<feature type="compositionally biased region" description="Basic and acidic residues" evidence="1">
    <location>
        <begin position="177"/>
        <end position="186"/>
    </location>
</feature>
<evidence type="ECO:0000256" key="1">
    <source>
        <dbReference type="SAM" id="MobiDB-lite"/>
    </source>
</evidence>
<name>A0A6J6P4X0_9ZZZZ</name>
<feature type="region of interest" description="Disordered" evidence="1">
    <location>
        <begin position="1"/>
        <end position="86"/>
    </location>
</feature>